<evidence type="ECO:0000256" key="2">
    <source>
        <dbReference type="ARBA" id="ARBA00022771"/>
    </source>
</evidence>
<proteinExistence type="predicted"/>
<protein>
    <recommendedName>
        <fullName evidence="5">ARID domain-containing protein</fullName>
    </recommendedName>
</protein>
<dbReference type="SUPFAM" id="SSF57903">
    <property type="entry name" value="FYVE/PHD zinc finger"/>
    <property type="match status" value="1"/>
</dbReference>
<keyword evidence="1" id="KW-0479">Metal-binding</keyword>
<dbReference type="Gene3D" id="1.10.150.60">
    <property type="entry name" value="ARID DNA-binding domain"/>
    <property type="match status" value="1"/>
</dbReference>
<keyword evidence="7" id="KW-1185">Reference proteome</keyword>
<evidence type="ECO:0000259" key="5">
    <source>
        <dbReference type="PROSITE" id="PS51011"/>
    </source>
</evidence>
<dbReference type="InterPro" id="IPR036431">
    <property type="entry name" value="ARID_dom_sf"/>
</dbReference>
<keyword evidence="3" id="KW-0862">Zinc</keyword>
<evidence type="ECO:0000256" key="4">
    <source>
        <dbReference type="SAM" id="MobiDB-lite"/>
    </source>
</evidence>
<dbReference type="InterPro" id="IPR011011">
    <property type="entry name" value="Znf_FYVE_PHD"/>
</dbReference>
<dbReference type="CDD" id="cd16100">
    <property type="entry name" value="ARID"/>
    <property type="match status" value="1"/>
</dbReference>
<accession>A0A6A6K9L9</accession>
<sequence>MMFHAQGPSGNHCSLLAVLCSKTPDSKQKQRPSGDKPRYPFPELSSKGRLEVQLLTNPGTDEFRQVLQSSEPNIVYLQGEIIEDSEEIGSLRWGDVDLSTPEALCELFGSHCLPQEFPCHILEKYAFMLCSLSISSSFVVCVQSSCSHTCDAFQLAHASFSLFCVRNNNVITSNGQKVSGKPGPSDTQDEESSSGTLPAIKIYDDDVTLKFLVCGLPCLLDACLLGSLEDGLNGLLNIEIRGSKLHNRTSAPPPPLQAGTFSRGVVTMRCDLSTSSSAHISLLVSGSAQTCFNDQLLENHIKNELIENSQLVHALPTSEESKSPTSEPRKSASIACGASVSEVSLKVPRWASQVLRQLAPDVSYRSLVMLGIASIQGLSVASFEKDDAERILFFCSNQGKEIYANNFILTKPPCWLIAPAPRRKRSEPCRETKPFSSTGLEYENGGNVAQKLNVAAMRPIPHTKHHKLLPFSGFTEGERYTGDQGKPNLPIAPAKHGVIGPAPVSHRKSLSSSYQAQQIISLNPLPLKKHGCGRAPIQVCSEEEFLRDVMQFLILRGHSRLVPQGGLSEFPDAILNAKRLDLFNLYREVVSRGGFHVGNGINWKGQVFSKMRNHTLTNRMTGVGNTLKRHYETYLLEYELAHDDVDGECCLLCHSSAAGDWVNCGICGEWAHFGCDRRQGLGAFKDYAKTDGLEYICPHCSIANFRKKSQKTTNGY</sequence>
<dbReference type="Gene3D" id="3.30.40.10">
    <property type="entry name" value="Zinc/RING finger domain, C3HC4 (zinc finger)"/>
    <property type="match status" value="1"/>
</dbReference>
<evidence type="ECO:0000313" key="7">
    <source>
        <dbReference type="Proteomes" id="UP000467840"/>
    </source>
</evidence>
<dbReference type="InterPro" id="IPR013083">
    <property type="entry name" value="Znf_RING/FYVE/PHD"/>
</dbReference>
<feature type="domain" description="ARID" evidence="5">
    <location>
        <begin position="539"/>
        <end position="643"/>
    </location>
</feature>
<comment type="caution">
    <text evidence="6">The sequence shown here is derived from an EMBL/GenBank/DDBJ whole genome shotgun (WGS) entry which is preliminary data.</text>
</comment>
<dbReference type="PANTHER" id="PTHR46694:SF1">
    <property type="entry name" value="AT-RICH INTERACTIVE DOMAIN-CONTAINING PROTEIN 4"/>
    <property type="match status" value="1"/>
</dbReference>
<feature type="compositionally biased region" description="Basic and acidic residues" evidence="4">
    <location>
        <begin position="24"/>
        <end position="38"/>
    </location>
</feature>
<feature type="region of interest" description="Disordered" evidence="4">
    <location>
        <begin position="175"/>
        <end position="194"/>
    </location>
</feature>
<dbReference type="InterPro" id="IPR001606">
    <property type="entry name" value="ARID_dom"/>
</dbReference>
<dbReference type="AlphaFoldDB" id="A0A6A6K9L9"/>
<dbReference type="Pfam" id="PF01388">
    <property type="entry name" value="ARID"/>
    <property type="match status" value="1"/>
</dbReference>
<dbReference type="SUPFAM" id="SSF46774">
    <property type="entry name" value="ARID-like"/>
    <property type="match status" value="1"/>
</dbReference>
<keyword evidence="2" id="KW-0863">Zinc-finger</keyword>
<dbReference type="CDD" id="cd15615">
    <property type="entry name" value="PHD_ARID4_like"/>
    <property type="match status" value="1"/>
</dbReference>
<organism evidence="6 7">
    <name type="scientific">Hevea brasiliensis</name>
    <name type="common">Para rubber tree</name>
    <name type="synonym">Siphonia brasiliensis</name>
    <dbReference type="NCBI Taxonomy" id="3981"/>
    <lineage>
        <taxon>Eukaryota</taxon>
        <taxon>Viridiplantae</taxon>
        <taxon>Streptophyta</taxon>
        <taxon>Embryophyta</taxon>
        <taxon>Tracheophyta</taxon>
        <taxon>Spermatophyta</taxon>
        <taxon>Magnoliopsida</taxon>
        <taxon>eudicotyledons</taxon>
        <taxon>Gunneridae</taxon>
        <taxon>Pentapetalae</taxon>
        <taxon>rosids</taxon>
        <taxon>fabids</taxon>
        <taxon>Malpighiales</taxon>
        <taxon>Euphorbiaceae</taxon>
        <taxon>Crotonoideae</taxon>
        <taxon>Micrandreae</taxon>
        <taxon>Hevea</taxon>
    </lineage>
</organism>
<dbReference type="PANTHER" id="PTHR46694">
    <property type="entry name" value="AT-RICH INTERACTIVE DOMAIN-CONTAINING PROTEIN 4"/>
    <property type="match status" value="1"/>
</dbReference>
<evidence type="ECO:0000256" key="3">
    <source>
        <dbReference type="ARBA" id="ARBA00022833"/>
    </source>
</evidence>
<dbReference type="GO" id="GO:0008270">
    <property type="term" value="F:zinc ion binding"/>
    <property type="evidence" value="ECO:0007669"/>
    <property type="project" value="UniProtKB-KW"/>
</dbReference>
<name>A0A6A6K9L9_HEVBR</name>
<gene>
    <name evidence="6" type="ORF">GH714_037946</name>
</gene>
<feature type="region of interest" description="Disordered" evidence="4">
    <location>
        <begin position="24"/>
        <end position="43"/>
    </location>
</feature>
<dbReference type="PROSITE" id="PS51011">
    <property type="entry name" value="ARID"/>
    <property type="match status" value="1"/>
</dbReference>
<reference evidence="6 7" key="1">
    <citation type="journal article" date="2020" name="Mol. Plant">
        <title>The Chromosome-Based Rubber Tree Genome Provides New Insights into Spurge Genome Evolution and Rubber Biosynthesis.</title>
        <authorList>
            <person name="Liu J."/>
            <person name="Shi C."/>
            <person name="Shi C.C."/>
            <person name="Li W."/>
            <person name="Zhang Q.J."/>
            <person name="Zhang Y."/>
            <person name="Li K."/>
            <person name="Lu H.F."/>
            <person name="Shi C."/>
            <person name="Zhu S.T."/>
            <person name="Xiao Z.Y."/>
            <person name="Nan H."/>
            <person name="Yue Y."/>
            <person name="Zhu X.G."/>
            <person name="Wu Y."/>
            <person name="Hong X.N."/>
            <person name="Fan G.Y."/>
            <person name="Tong Y."/>
            <person name="Zhang D."/>
            <person name="Mao C.L."/>
            <person name="Liu Y.L."/>
            <person name="Hao S.J."/>
            <person name="Liu W.Q."/>
            <person name="Lv M.Q."/>
            <person name="Zhang H.B."/>
            <person name="Liu Y."/>
            <person name="Hu-Tang G.R."/>
            <person name="Wang J.P."/>
            <person name="Wang J.H."/>
            <person name="Sun Y.H."/>
            <person name="Ni S.B."/>
            <person name="Chen W.B."/>
            <person name="Zhang X.C."/>
            <person name="Jiao Y.N."/>
            <person name="Eichler E.E."/>
            <person name="Li G.H."/>
            <person name="Liu X."/>
            <person name="Gao L.Z."/>
        </authorList>
    </citation>
    <scope>NUCLEOTIDE SEQUENCE [LARGE SCALE GENOMIC DNA]</scope>
    <source>
        <strain evidence="7">cv. GT1</strain>
        <tissue evidence="6">Leaf</tissue>
    </source>
</reference>
<evidence type="ECO:0000313" key="6">
    <source>
        <dbReference type="EMBL" id="KAF2285114.1"/>
    </source>
</evidence>
<dbReference type="InterPro" id="IPR042293">
    <property type="entry name" value="ARID4"/>
</dbReference>
<dbReference type="GO" id="GO:0003677">
    <property type="term" value="F:DNA binding"/>
    <property type="evidence" value="ECO:0007669"/>
    <property type="project" value="InterPro"/>
</dbReference>
<dbReference type="SMART" id="SM01014">
    <property type="entry name" value="ARID"/>
    <property type="match status" value="1"/>
</dbReference>
<dbReference type="Proteomes" id="UP000467840">
    <property type="component" value="Chromosome 12"/>
</dbReference>
<dbReference type="EMBL" id="JAAGAX010000018">
    <property type="protein sequence ID" value="KAF2285114.1"/>
    <property type="molecule type" value="Genomic_DNA"/>
</dbReference>
<evidence type="ECO:0000256" key="1">
    <source>
        <dbReference type="ARBA" id="ARBA00022723"/>
    </source>
</evidence>